<dbReference type="OrthoDB" id="1898716at2759"/>
<keyword evidence="4" id="KW-0804">Transcription</keyword>
<proteinExistence type="predicted"/>
<dbReference type="SMART" id="SM00432">
    <property type="entry name" value="MADS"/>
    <property type="match status" value="1"/>
</dbReference>
<protein>
    <submittedName>
        <fullName evidence="9">MADS-box transcription factor AG</fullName>
    </submittedName>
</protein>
<evidence type="ECO:0000259" key="7">
    <source>
        <dbReference type="PROSITE" id="PS50066"/>
    </source>
</evidence>
<evidence type="ECO:0000256" key="1">
    <source>
        <dbReference type="ARBA" id="ARBA00004123"/>
    </source>
</evidence>
<dbReference type="PROSITE" id="PS51297">
    <property type="entry name" value="K_BOX"/>
    <property type="match status" value="1"/>
</dbReference>
<organism evidence="9 10">
    <name type="scientific">Zostera marina</name>
    <name type="common">Eelgrass</name>
    <dbReference type="NCBI Taxonomy" id="29655"/>
    <lineage>
        <taxon>Eukaryota</taxon>
        <taxon>Viridiplantae</taxon>
        <taxon>Streptophyta</taxon>
        <taxon>Embryophyta</taxon>
        <taxon>Tracheophyta</taxon>
        <taxon>Spermatophyta</taxon>
        <taxon>Magnoliopsida</taxon>
        <taxon>Liliopsida</taxon>
        <taxon>Zosteraceae</taxon>
        <taxon>Zostera</taxon>
    </lineage>
</organism>
<dbReference type="GO" id="GO:0046983">
    <property type="term" value="F:protein dimerization activity"/>
    <property type="evidence" value="ECO:0007669"/>
    <property type="project" value="InterPro"/>
</dbReference>
<evidence type="ECO:0000256" key="5">
    <source>
        <dbReference type="ARBA" id="ARBA00023242"/>
    </source>
</evidence>
<dbReference type="InterPro" id="IPR050142">
    <property type="entry name" value="MADS-box/MEF2_TF"/>
</dbReference>
<dbReference type="GO" id="GO:0006357">
    <property type="term" value="P:regulation of transcription by RNA polymerase II"/>
    <property type="evidence" value="ECO:0000318"/>
    <property type="project" value="GO_Central"/>
</dbReference>
<feature type="coiled-coil region" evidence="6">
    <location>
        <begin position="142"/>
        <end position="176"/>
    </location>
</feature>
<feature type="domain" description="K-box" evidence="8">
    <location>
        <begin position="86"/>
        <end position="176"/>
    </location>
</feature>
<evidence type="ECO:0000256" key="2">
    <source>
        <dbReference type="ARBA" id="ARBA00023015"/>
    </source>
</evidence>
<dbReference type="GO" id="GO:0005634">
    <property type="term" value="C:nucleus"/>
    <property type="evidence" value="ECO:0007669"/>
    <property type="project" value="UniProtKB-SubCell"/>
</dbReference>
<dbReference type="CDD" id="cd00265">
    <property type="entry name" value="MADS_MEF2_like"/>
    <property type="match status" value="1"/>
</dbReference>
<evidence type="ECO:0000256" key="3">
    <source>
        <dbReference type="ARBA" id="ARBA00023125"/>
    </source>
</evidence>
<accession>A0A0K9NNF2</accession>
<dbReference type="PROSITE" id="PS50066">
    <property type="entry name" value="MADS_BOX_2"/>
    <property type="match status" value="1"/>
</dbReference>
<dbReference type="InterPro" id="IPR002487">
    <property type="entry name" value="TF_Kbox"/>
</dbReference>
<keyword evidence="3" id="KW-0238">DNA-binding</keyword>
<comment type="subcellular location">
    <subcellularLocation>
        <location evidence="1">Nucleus</location>
    </subcellularLocation>
</comment>
<dbReference type="Pfam" id="PF00319">
    <property type="entry name" value="SRF-TF"/>
    <property type="match status" value="1"/>
</dbReference>
<evidence type="ECO:0000259" key="8">
    <source>
        <dbReference type="PROSITE" id="PS51297"/>
    </source>
</evidence>
<keyword evidence="10" id="KW-1185">Reference proteome</keyword>
<dbReference type="PRINTS" id="PR00404">
    <property type="entry name" value="MADSDOMAIN"/>
</dbReference>
<evidence type="ECO:0000256" key="6">
    <source>
        <dbReference type="SAM" id="Coils"/>
    </source>
</evidence>
<dbReference type="Gene3D" id="3.40.1810.10">
    <property type="entry name" value="Transcription factor, MADS-box"/>
    <property type="match status" value="1"/>
</dbReference>
<feature type="domain" description="MADS-box" evidence="7">
    <location>
        <begin position="1"/>
        <end position="61"/>
    </location>
</feature>
<keyword evidence="6" id="KW-0175">Coiled coil</keyword>
<dbReference type="GO" id="GO:0045944">
    <property type="term" value="P:positive regulation of transcription by RNA polymerase II"/>
    <property type="evidence" value="ECO:0007669"/>
    <property type="project" value="InterPro"/>
</dbReference>
<keyword evidence="2" id="KW-0805">Transcription regulation</keyword>
<dbReference type="InterPro" id="IPR036879">
    <property type="entry name" value="TF_MADSbox_sf"/>
</dbReference>
<evidence type="ECO:0000313" key="10">
    <source>
        <dbReference type="Proteomes" id="UP000036987"/>
    </source>
</evidence>
<reference evidence="10" key="1">
    <citation type="journal article" date="2016" name="Nature">
        <title>The genome of the seagrass Zostera marina reveals angiosperm adaptation to the sea.</title>
        <authorList>
            <person name="Olsen J.L."/>
            <person name="Rouze P."/>
            <person name="Verhelst B."/>
            <person name="Lin Y.-C."/>
            <person name="Bayer T."/>
            <person name="Collen J."/>
            <person name="Dattolo E."/>
            <person name="De Paoli E."/>
            <person name="Dittami S."/>
            <person name="Maumus F."/>
            <person name="Michel G."/>
            <person name="Kersting A."/>
            <person name="Lauritano C."/>
            <person name="Lohaus R."/>
            <person name="Toepel M."/>
            <person name="Tonon T."/>
            <person name="Vanneste K."/>
            <person name="Amirebrahimi M."/>
            <person name="Brakel J."/>
            <person name="Bostroem C."/>
            <person name="Chovatia M."/>
            <person name="Grimwood J."/>
            <person name="Jenkins J.W."/>
            <person name="Jueterbock A."/>
            <person name="Mraz A."/>
            <person name="Stam W.T."/>
            <person name="Tice H."/>
            <person name="Bornberg-Bauer E."/>
            <person name="Green P.J."/>
            <person name="Pearson G.A."/>
            <person name="Procaccini G."/>
            <person name="Duarte C.M."/>
            <person name="Schmutz J."/>
            <person name="Reusch T.B.H."/>
            <person name="Van de Peer Y."/>
        </authorList>
    </citation>
    <scope>NUCLEOTIDE SEQUENCE [LARGE SCALE GENOMIC DNA]</scope>
    <source>
        <strain evidence="10">cv. Finnish</strain>
    </source>
</reference>
<dbReference type="GO" id="GO:0000981">
    <property type="term" value="F:DNA-binding transcription factor activity, RNA polymerase II-specific"/>
    <property type="evidence" value="ECO:0000318"/>
    <property type="project" value="GO_Central"/>
</dbReference>
<sequence length="197" mass="22752">MGRGKVQLKRIENSMNRQVTFSKRRNGLLKKAFELSVLCDAEVALVILSPSGKTYQFSSNDFDTTISKYRSMGGLPDLNEIDARSVESLRNEVENLKKFAVSTEARLKQMCGEELASVGAREVKQLERHMRTGLQRIRVQKRRLLTDHIRMLKKKHKDLQDENAFLQQRMKEACKALEKRQVNKPPGIFLQDLNEVY</sequence>
<dbReference type="OMA" id="MEDWRTE"/>
<dbReference type="GO" id="GO:0000978">
    <property type="term" value="F:RNA polymerase II cis-regulatory region sequence-specific DNA binding"/>
    <property type="evidence" value="ECO:0000318"/>
    <property type="project" value="GO_Central"/>
</dbReference>
<dbReference type="AlphaFoldDB" id="A0A0K9NNF2"/>
<dbReference type="Proteomes" id="UP000036987">
    <property type="component" value="Unassembled WGS sequence"/>
</dbReference>
<dbReference type="EMBL" id="LFYR01001978">
    <property type="protein sequence ID" value="KMZ58123.1"/>
    <property type="molecule type" value="Genomic_DNA"/>
</dbReference>
<dbReference type="InterPro" id="IPR033896">
    <property type="entry name" value="MEF2-like_N"/>
</dbReference>
<dbReference type="InterPro" id="IPR002100">
    <property type="entry name" value="TF_MADSbox"/>
</dbReference>
<gene>
    <name evidence="9" type="ORF">ZOSMA_7G01540</name>
</gene>
<dbReference type="Pfam" id="PF01486">
    <property type="entry name" value="K-box"/>
    <property type="match status" value="1"/>
</dbReference>
<name>A0A0K9NNF2_ZOSMR</name>
<keyword evidence="5" id="KW-0539">Nucleus</keyword>
<comment type="caution">
    <text evidence="9">The sequence shown here is derived from an EMBL/GenBank/DDBJ whole genome shotgun (WGS) entry which is preliminary data.</text>
</comment>
<evidence type="ECO:0000256" key="4">
    <source>
        <dbReference type="ARBA" id="ARBA00023163"/>
    </source>
</evidence>
<dbReference type="PANTHER" id="PTHR48019">
    <property type="entry name" value="SERUM RESPONSE FACTOR HOMOLOG"/>
    <property type="match status" value="1"/>
</dbReference>
<dbReference type="SUPFAM" id="SSF55455">
    <property type="entry name" value="SRF-like"/>
    <property type="match status" value="1"/>
</dbReference>
<evidence type="ECO:0000313" key="9">
    <source>
        <dbReference type="EMBL" id="KMZ58123.1"/>
    </source>
</evidence>